<proteinExistence type="predicted"/>
<dbReference type="RefSeq" id="WP_159026159.1">
    <property type="nucleotide sequence ID" value="NZ_JADBGF010000001.1"/>
</dbReference>
<dbReference type="EMBL" id="JADBGF010000001">
    <property type="protein sequence ID" value="MBE1597237.1"/>
    <property type="molecule type" value="Genomic_DNA"/>
</dbReference>
<evidence type="ECO:0000313" key="2">
    <source>
        <dbReference type="Proteomes" id="UP000629287"/>
    </source>
</evidence>
<dbReference type="Proteomes" id="UP000629287">
    <property type="component" value="Unassembled WGS sequence"/>
</dbReference>
<keyword evidence="2" id="KW-1185">Reference proteome</keyword>
<dbReference type="AlphaFoldDB" id="A0A8I0P4C2"/>
<evidence type="ECO:0008006" key="3">
    <source>
        <dbReference type="Google" id="ProtNLM"/>
    </source>
</evidence>
<comment type="caution">
    <text evidence="1">The sequence shown here is derived from an EMBL/GenBank/DDBJ whole genome shotgun (WGS) entry which is preliminary data.</text>
</comment>
<dbReference type="GeneID" id="86827935"/>
<evidence type="ECO:0000313" key="1">
    <source>
        <dbReference type="EMBL" id="MBE1597237.1"/>
    </source>
</evidence>
<reference evidence="1 2" key="1">
    <citation type="submission" date="2020-10" db="EMBL/GenBank/DDBJ databases">
        <title>Sequencing the genomes of 1000 actinobacteria strains.</title>
        <authorList>
            <person name="Klenk H.-P."/>
        </authorList>
    </citation>
    <scope>NUCLEOTIDE SEQUENCE [LARGE SCALE GENOMIC DNA]</scope>
    <source>
        <strain evidence="1 2">DSM 41803</strain>
    </source>
</reference>
<protein>
    <recommendedName>
        <fullName evidence="3">FeoB-associated Cys-rich membrane protein</fullName>
    </recommendedName>
</protein>
<sequence>MTAVYITVIIVVALVAMAISNSIRDVALAKHQTRHCNGCTCTNSKENEA</sequence>
<organism evidence="1 2">
    <name type="scientific">Streptomyces stelliscabiei</name>
    <dbReference type="NCBI Taxonomy" id="146820"/>
    <lineage>
        <taxon>Bacteria</taxon>
        <taxon>Bacillati</taxon>
        <taxon>Actinomycetota</taxon>
        <taxon>Actinomycetes</taxon>
        <taxon>Kitasatosporales</taxon>
        <taxon>Streptomycetaceae</taxon>
        <taxon>Streptomyces</taxon>
    </lineage>
</organism>
<accession>A0A8I0P4C2</accession>
<gene>
    <name evidence="1" type="ORF">H4687_003366</name>
</gene>
<name>A0A8I0P4C2_9ACTN</name>